<protein>
    <recommendedName>
        <fullName evidence="1">Zinc knuckle CX2CX4HX4C domain-containing protein</fullName>
    </recommendedName>
</protein>
<reference evidence="2" key="1">
    <citation type="submission" date="2020-06" db="EMBL/GenBank/DDBJ databases">
        <authorList>
            <person name="Li T."/>
            <person name="Hu X."/>
            <person name="Zhang T."/>
            <person name="Song X."/>
            <person name="Zhang H."/>
            <person name="Dai N."/>
            <person name="Sheng W."/>
            <person name="Hou X."/>
            <person name="Wei L."/>
        </authorList>
    </citation>
    <scope>NUCLEOTIDE SEQUENCE</scope>
    <source>
        <strain evidence="2">KEN1</strain>
        <tissue evidence="2">Leaf</tissue>
    </source>
</reference>
<dbReference type="AlphaFoldDB" id="A0AAW2TRD1"/>
<dbReference type="EMBL" id="JACGWN010000014">
    <property type="protein sequence ID" value="KAL0406156.1"/>
    <property type="molecule type" value="Genomic_DNA"/>
</dbReference>
<comment type="caution">
    <text evidence="2">The sequence shown here is derived from an EMBL/GenBank/DDBJ whole genome shotgun (WGS) entry which is preliminary data.</text>
</comment>
<sequence length="115" mass="12913">MAIECPNTWKTLKRFLEVQSGEEELTVLFTYERLPIFFYGYGVLGHIVRDCGQNTKSEHQYGAWLRESATAQQFRSGGMEPLSDRGVSLGGDRVVRTAPRVEGAGRGIRIFNSGR</sequence>
<dbReference type="Pfam" id="PF14392">
    <property type="entry name" value="zf-CCHC_4"/>
    <property type="match status" value="1"/>
</dbReference>
<evidence type="ECO:0000313" key="2">
    <source>
        <dbReference type="EMBL" id="KAL0406156.1"/>
    </source>
</evidence>
<evidence type="ECO:0000259" key="1">
    <source>
        <dbReference type="Pfam" id="PF14392"/>
    </source>
</evidence>
<organism evidence="2">
    <name type="scientific">Sesamum latifolium</name>
    <dbReference type="NCBI Taxonomy" id="2727402"/>
    <lineage>
        <taxon>Eukaryota</taxon>
        <taxon>Viridiplantae</taxon>
        <taxon>Streptophyta</taxon>
        <taxon>Embryophyta</taxon>
        <taxon>Tracheophyta</taxon>
        <taxon>Spermatophyta</taxon>
        <taxon>Magnoliopsida</taxon>
        <taxon>eudicotyledons</taxon>
        <taxon>Gunneridae</taxon>
        <taxon>Pentapetalae</taxon>
        <taxon>asterids</taxon>
        <taxon>lamiids</taxon>
        <taxon>Lamiales</taxon>
        <taxon>Pedaliaceae</taxon>
        <taxon>Sesamum</taxon>
    </lineage>
</organism>
<accession>A0AAW2TRD1</accession>
<reference evidence="2" key="2">
    <citation type="journal article" date="2024" name="Plant">
        <title>Genomic evolution and insights into agronomic trait innovations of Sesamum species.</title>
        <authorList>
            <person name="Miao H."/>
            <person name="Wang L."/>
            <person name="Qu L."/>
            <person name="Liu H."/>
            <person name="Sun Y."/>
            <person name="Le M."/>
            <person name="Wang Q."/>
            <person name="Wei S."/>
            <person name="Zheng Y."/>
            <person name="Lin W."/>
            <person name="Duan Y."/>
            <person name="Cao H."/>
            <person name="Xiong S."/>
            <person name="Wang X."/>
            <person name="Wei L."/>
            <person name="Li C."/>
            <person name="Ma Q."/>
            <person name="Ju M."/>
            <person name="Zhao R."/>
            <person name="Li G."/>
            <person name="Mu C."/>
            <person name="Tian Q."/>
            <person name="Mei H."/>
            <person name="Zhang T."/>
            <person name="Gao T."/>
            <person name="Zhang H."/>
        </authorList>
    </citation>
    <scope>NUCLEOTIDE SEQUENCE</scope>
    <source>
        <strain evidence="2">KEN1</strain>
    </source>
</reference>
<feature type="domain" description="Zinc knuckle CX2CX4HX4C" evidence="1">
    <location>
        <begin position="21"/>
        <end position="51"/>
    </location>
</feature>
<proteinExistence type="predicted"/>
<name>A0AAW2TRD1_9LAMI</name>
<gene>
    <name evidence="2" type="ORF">Slati_3929500</name>
</gene>
<dbReference type="InterPro" id="IPR025836">
    <property type="entry name" value="Zn_knuckle_CX2CX4HX4C"/>
</dbReference>